<dbReference type="AlphaFoldDB" id="A0A917XBY2"/>
<gene>
    <name evidence="2" type="ORF">GCM10011578_031860</name>
</gene>
<dbReference type="RefSeq" id="WP_189263339.1">
    <property type="nucleotide sequence ID" value="NZ_BMML01000006.1"/>
</dbReference>
<keyword evidence="3" id="KW-1185">Reference proteome</keyword>
<name>A0A917XBY2_9ACTN</name>
<reference evidence="2" key="1">
    <citation type="journal article" date="2014" name="Int. J. Syst. Evol. Microbiol.">
        <title>Complete genome sequence of Corynebacterium casei LMG S-19264T (=DSM 44701T), isolated from a smear-ripened cheese.</title>
        <authorList>
            <consortium name="US DOE Joint Genome Institute (JGI-PGF)"/>
            <person name="Walter F."/>
            <person name="Albersmeier A."/>
            <person name="Kalinowski J."/>
            <person name="Ruckert C."/>
        </authorList>
    </citation>
    <scope>NUCLEOTIDE SEQUENCE</scope>
    <source>
        <strain evidence="2">CGMCC 4.7110</strain>
    </source>
</reference>
<evidence type="ECO:0000313" key="3">
    <source>
        <dbReference type="Proteomes" id="UP000653411"/>
    </source>
</evidence>
<sequence length="75" mass="7513">MSKKMLRSVLVAAFSVVALGGMLSGLSDAKVDVRANTGWPSDVQAINTGWPAVVATDTADSSTTDGLVSTDGAGS</sequence>
<protein>
    <recommendedName>
        <fullName evidence="4">Secreted protein</fullName>
    </recommendedName>
</protein>
<comment type="caution">
    <text evidence="2">The sequence shown here is derived from an EMBL/GenBank/DDBJ whole genome shotgun (WGS) entry which is preliminary data.</text>
</comment>
<dbReference type="Proteomes" id="UP000653411">
    <property type="component" value="Unassembled WGS sequence"/>
</dbReference>
<evidence type="ECO:0000313" key="2">
    <source>
        <dbReference type="EMBL" id="GGN07344.1"/>
    </source>
</evidence>
<organism evidence="2 3">
    <name type="scientific">Streptomyces fuscichromogenes</name>
    <dbReference type="NCBI Taxonomy" id="1324013"/>
    <lineage>
        <taxon>Bacteria</taxon>
        <taxon>Bacillati</taxon>
        <taxon>Actinomycetota</taxon>
        <taxon>Actinomycetes</taxon>
        <taxon>Kitasatosporales</taxon>
        <taxon>Streptomycetaceae</taxon>
        <taxon>Streptomyces</taxon>
    </lineage>
</organism>
<evidence type="ECO:0008006" key="4">
    <source>
        <dbReference type="Google" id="ProtNLM"/>
    </source>
</evidence>
<feature type="chain" id="PRO_5039233327" description="Secreted protein" evidence="1">
    <location>
        <begin position="30"/>
        <end position="75"/>
    </location>
</feature>
<evidence type="ECO:0000256" key="1">
    <source>
        <dbReference type="SAM" id="SignalP"/>
    </source>
</evidence>
<accession>A0A917XBY2</accession>
<reference evidence="2" key="2">
    <citation type="submission" date="2020-09" db="EMBL/GenBank/DDBJ databases">
        <authorList>
            <person name="Sun Q."/>
            <person name="Zhou Y."/>
        </authorList>
    </citation>
    <scope>NUCLEOTIDE SEQUENCE</scope>
    <source>
        <strain evidence="2">CGMCC 4.7110</strain>
    </source>
</reference>
<keyword evidence="1" id="KW-0732">Signal</keyword>
<dbReference type="EMBL" id="BMML01000006">
    <property type="protein sequence ID" value="GGN07344.1"/>
    <property type="molecule type" value="Genomic_DNA"/>
</dbReference>
<feature type="signal peptide" evidence="1">
    <location>
        <begin position="1"/>
        <end position="29"/>
    </location>
</feature>
<proteinExistence type="predicted"/>